<comment type="pathway">
    <text evidence="2">Cofactor biosynthesis; tetrahydrofolate biosynthesis; 2-amino-4-hydroxy-6-hydroxymethyl-7,8-dihydropteridine diphosphate from 7,8-dihydroneopterin triphosphate: step 3/4.</text>
</comment>
<comment type="function">
    <text evidence="8">Catalyzes the conversion of 7,8-dihydroneopterin into 6-hydroxymethyl-7,8-dihydropterin, a biosynthetic precursor of the vitamin tetrahydrofolate. Can use L-threo-dihydroneopterin and D-erythro-dihydroneopterin as substrates for the formation of 6-hydroxymethyldihydropterin, but it can also catalyze the epimerization of carbon 2' of dihydroneopterin and dihydromonapterin.</text>
</comment>
<keyword evidence="5" id="KW-0289">Folate biosynthesis</keyword>
<dbReference type="Proteomes" id="UP001174909">
    <property type="component" value="Unassembled WGS sequence"/>
</dbReference>
<dbReference type="GO" id="GO:0005737">
    <property type="term" value="C:cytoplasm"/>
    <property type="evidence" value="ECO:0007669"/>
    <property type="project" value="TreeGrafter"/>
</dbReference>
<dbReference type="FunFam" id="3.30.1130.10:FF:000003">
    <property type="entry name" value="7,8-dihydroneopterin aldolase"/>
    <property type="match status" value="1"/>
</dbReference>
<dbReference type="NCBIfam" id="TIGR00525">
    <property type="entry name" value="folB"/>
    <property type="match status" value="1"/>
</dbReference>
<reference evidence="11" key="1">
    <citation type="submission" date="2023-03" db="EMBL/GenBank/DDBJ databases">
        <authorList>
            <person name="Steffen K."/>
            <person name="Cardenas P."/>
        </authorList>
    </citation>
    <scope>NUCLEOTIDE SEQUENCE</scope>
</reference>
<protein>
    <recommendedName>
        <fullName evidence="4">dihydroneopterin aldolase</fullName>
        <ecNumber evidence="4">4.1.2.25</ecNumber>
    </recommendedName>
    <alternativeName>
        <fullName evidence="7">7,8-dihydroneopterin aldolase</fullName>
    </alternativeName>
</protein>
<gene>
    <name evidence="11" type="ORF">GBAR_LOCUS25531</name>
</gene>
<evidence type="ECO:0000256" key="5">
    <source>
        <dbReference type="ARBA" id="ARBA00022909"/>
    </source>
</evidence>
<evidence type="ECO:0000259" key="10">
    <source>
        <dbReference type="SMART" id="SM00905"/>
    </source>
</evidence>
<evidence type="ECO:0000256" key="9">
    <source>
        <dbReference type="ARBA" id="ARBA00063311"/>
    </source>
</evidence>
<keyword evidence="12" id="KW-1185">Reference proteome</keyword>
<dbReference type="GO" id="GO:0046656">
    <property type="term" value="P:folic acid biosynthetic process"/>
    <property type="evidence" value="ECO:0007669"/>
    <property type="project" value="UniProtKB-KW"/>
</dbReference>
<name>A0AA35TD99_GEOBA</name>
<evidence type="ECO:0000256" key="8">
    <source>
        <dbReference type="ARBA" id="ARBA00055579"/>
    </source>
</evidence>
<comment type="catalytic activity">
    <reaction evidence="1">
        <text>7,8-dihydroneopterin = 6-hydroxymethyl-7,8-dihydropterin + glycolaldehyde</text>
        <dbReference type="Rhea" id="RHEA:10540"/>
        <dbReference type="ChEBI" id="CHEBI:17001"/>
        <dbReference type="ChEBI" id="CHEBI:17071"/>
        <dbReference type="ChEBI" id="CHEBI:44841"/>
        <dbReference type="EC" id="4.1.2.25"/>
    </reaction>
</comment>
<dbReference type="AlphaFoldDB" id="A0AA35TD99"/>
<dbReference type="Pfam" id="PF02152">
    <property type="entry name" value="FolB"/>
    <property type="match status" value="1"/>
</dbReference>
<dbReference type="InterPro" id="IPR006157">
    <property type="entry name" value="FolB_dom"/>
</dbReference>
<evidence type="ECO:0000256" key="6">
    <source>
        <dbReference type="ARBA" id="ARBA00023239"/>
    </source>
</evidence>
<proteinExistence type="inferred from homology"/>
<dbReference type="SMART" id="SM00905">
    <property type="entry name" value="FolB"/>
    <property type="match status" value="1"/>
</dbReference>
<evidence type="ECO:0000256" key="1">
    <source>
        <dbReference type="ARBA" id="ARBA00001353"/>
    </source>
</evidence>
<evidence type="ECO:0000256" key="2">
    <source>
        <dbReference type="ARBA" id="ARBA00005013"/>
    </source>
</evidence>
<evidence type="ECO:0000313" key="11">
    <source>
        <dbReference type="EMBL" id="CAI8046200.1"/>
    </source>
</evidence>
<dbReference type="SUPFAM" id="SSF55620">
    <property type="entry name" value="Tetrahydrobiopterin biosynthesis enzymes-like"/>
    <property type="match status" value="1"/>
</dbReference>
<dbReference type="InterPro" id="IPR043133">
    <property type="entry name" value="GTP-CH-I_C/QueF"/>
</dbReference>
<dbReference type="CDD" id="cd00534">
    <property type="entry name" value="DHNA_DHNTPE"/>
    <property type="match status" value="1"/>
</dbReference>
<organism evidence="11 12">
    <name type="scientific">Geodia barretti</name>
    <name type="common">Barrett's horny sponge</name>
    <dbReference type="NCBI Taxonomy" id="519541"/>
    <lineage>
        <taxon>Eukaryota</taxon>
        <taxon>Metazoa</taxon>
        <taxon>Porifera</taxon>
        <taxon>Demospongiae</taxon>
        <taxon>Heteroscleromorpha</taxon>
        <taxon>Tetractinellida</taxon>
        <taxon>Astrophorina</taxon>
        <taxon>Geodiidae</taxon>
        <taxon>Geodia</taxon>
    </lineage>
</organism>
<evidence type="ECO:0000313" key="12">
    <source>
        <dbReference type="Proteomes" id="UP001174909"/>
    </source>
</evidence>
<dbReference type="InterPro" id="IPR006156">
    <property type="entry name" value="Dihydroneopterin_aldolase"/>
</dbReference>
<evidence type="ECO:0000256" key="7">
    <source>
        <dbReference type="ARBA" id="ARBA00032903"/>
    </source>
</evidence>
<dbReference type="Gene3D" id="3.30.1130.10">
    <property type="match status" value="1"/>
</dbReference>
<sequence>MADDKIILTGMLFYGHHGVTDEEQRLGQRFLVDVELETDTRAAGQRDDITQAVNYAAVYLSTKEVVEGESRRLIEAVAEGIASRILEEQPVRGARVRVTKPSPPIPGAVLSGAAVEIYRRGEVVGKPQKETLDGEKTTAV</sequence>
<dbReference type="EC" id="4.1.2.25" evidence="4"/>
<dbReference type="PANTHER" id="PTHR42844">
    <property type="entry name" value="DIHYDRONEOPTERIN ALDOLASE 1-RELATED"/>
    <property type="match status" value="1"/>
</dbReference>
<keyword evidence="6" id="KW-0456">Lyase</keyword>
<dbReference type="NCBIfam" id="TIGR00526">
    <property type="entry name" value="folB_dom"/>
    <property type="match status" value="1"/>
</dbReference>
<evidence type="ECO:0000256" key="3">
    <source>
        <dbReference type="ARBA" id="ARBA00005708"/>
    </source>
</evidence>
<evidence type="ECO:0000256" key="4">
    <source>
        <dbReference type="ARBA" id="ARBA00013043"/>
    </source>
</evidence>
<comment type="subunit">
    <text evidence="9">Homooctamer. Forms a hollow cylinder assembled from two ring-shaped tetramers.</text>
</comment>
<accession>A0AA35TD99</accession>
<dbReference type="PANTHER" id="PTHR42844:SF1">
    <property type="entry name" value="DIHYDRONEOPTERIN ALDOLASE 1-RELATED"/>
    <property type="match status" value="1"/>
</dbReference>
<feature type="domain" description="Dihydroneopterin aldolase/epimerase" evidence="10">
    <location>
        <begin position="6"/>
        <end position="119"/>
    </location>
</feature>
<comment type="caution">
    <text evidence="11">The sequence shown here is derived from an EMBL/GenBank/DDBJ whole genome shotgun (WGS) entry which is preliminary data.</text>
</comment>
<comment type="similarity">
    <text evidence="3">Belongs to the DHNA family.</text>
</comment>
<dbReference type="EMBL" id="CASHTH010003540">
    <property type="protein sequence ID" value="CAI8046200.1"/>
    <property type="molecule type" value="Genomic_DNA"/>
</dbReference>
<dbReference type="GO" id="GO:0004150">
    <property type="term" value="F:dihydroneopterin aldolase activity"/>
    <property type="evidence" value="ECO:0007669"/>
    <property type="project" value="UniProtKB-EC"/>
</dbReference>